<comment type="caution">
    <text evidence="3">The sequence shown here is derived from an EMBL/GenBank/DDBJ whole genome shotgun (WGS) entry which is preliminary data.</text>
</comment>
<accession>A0AAD4HKA5</accession>
<dbReference type="CDD" id="cd21037">
    <property type="entry name" value="MLKL_NTD"/>
    <property type="match status" value="1"/>
</dbReference>
<dbReference type="PANTHER" id="PTHR47691:SF3">
    <property type="entry name" value="HTH-TYPE TRANSCRIPTIONAL REGULATOR RV0890C-RELATED"/>
    <property type="match status" value="1"/>
</dbReference>
<name>A0AAD4HKA5_9AGAM</name>
<dbReference type="GO" id="GO:0007166">
    <property type="term" value="P:cell surface receptor signaling pathway"/>
    <property type="evidence" value="ECO:0007669"/>
    <property type="project" value="InterPro"/>
</dbReference>
<reference evidence="3" key="1">
    <citation type="journal article" date="2020" name="New Phytol.">
        <title>Comparative genomics reveals dynamic genome evolution in host specialist ectomycorrhizal fungi.</title>
        <authorList>
            <person name="Lofgren L.A."/>
            <person name="Nguyen N.H."/>
            <person name="Vilgalys R."/>
            <person name="Ruytinx J."/>
            <person name="Liao H.L."/>
            <person name="Branco S."/>
            <person name="Kuo A."/>
            <person name="LaButti K."/>
            <person name="Lipzen A."/>
            <person name="Andreopoulos W."/>
            <person name="Pangilinan J."/>
            <person name="Riley R."/>
            <person name="Hundley H."/>
            <person name="Na H."/>
            <person name="Barry K."/>
            <person name="Grigoriev I.V."/>
            <person name="Stajich J.E."/>
            <person name="Kennedy P.G."/>
        </authorList>
    </citation>
    <scope>NUCLEOTIDE SEQUENCE</scope>
    <source>
        <strain evidence="3">FC203</strain>
    </source>
</reference>
<gene>
    <name evidence="3" type="ORF">F5891DRAFT_1189537</name>
</gene>
<dbReference type="InterPro" id="IPR011990">
    <property type="entry name" value="TPR-like_helical_dom_sf"/>
</dbReference>
<dbReference type="RefSeq" id="XP_041225304.1">
    <property type="nucleotide sequence ID" value="XM_041367181.1"/>
</dbReference>
<evidence type="ECO:0000256" key="1">
    <source>
        <dbReference type="SAM" id="MobiDB-lite"/>
    </source>
</evidence>
<dbReference type="SUPFAM" id="SSF48452">
    <property type="entry name" value="TPR-like"/>
    <property type="match status" value="1"/>
</dbReference>
<dbReference type="Gene3D" id="1.20.930.20">
    <property type="entry name" value="Adaptor protein Cbl, N-terminal domain"/>
    <property type="match status" value="1"/>
</dbReference>
<proteinExistence type="predicted"/>
<dbReference type="PANTHER" id="PTHR47691">
    <property type="entry name" value="REGULATOR-RELATED"/>
    <property type="match status" value="1"/>
</dbReference>
<evidence type="ECO:0000313" key="4">
    <source>
        <dbReference type="Proteomes" id="UP001195769"/>
    </source>
</evidence>
<dbReference type="Pfam" id="PF20703">
    <property type="entry name" value="nSTAND1"/>
    <property type="match status" value="1"/>
</dbReference>
<dbReference type="InterPro" id="IPR059179">
    <property type="entry name" value="MLKL-like_MCAfunc"/>
</dbReference>
<dbReference type="InterPro" id="IPR036537">
    <property type="entry name" value="Adaptor_Cbl_N_dom_sf"/>
</dbReference>
<dbReference type="InterPro" id="IPR027417">
    <property type="entry name" value="P-loop_NTPase"/>
</dbReference>
<keyword evidence="4" id="KW-1185">Reference proteome</keyword>
<evidence type="ECO:0000313" key="3">
    <source>
        <dbReference type="EMBL" id="KAG1899728.1"/>
    </source>
</evidence>
<dbReference type="EMBL" id="JABBWK010000031">
    <property type="protein sequence ID" value="KAG1899728.1"/>
    <property type="molecule type" value="Genomic_DNA"/>
</dbReference>
<dbReference type="Proteomes" id="UP001195769">
    <property type="component" value="Unassembled WGS sequence"/>
</dbReference>
<dbReference type="SUPFAM" id="SSF52540">
    <property type="entry name" value="P-loop containing nucleoside triphosphate hydrolases"/>
    <property type="match status" value="1"/>
</dbReference>
<feature type="compositionally biased region" description="Polar residues" evidence="1">
    <location>
        <begin position="1"/>
        <end position="12"/>
    </location>
</feature>
<feature type="compositionally biased region" description="Polar residues" evidence="1">
    <location>
        <begin position="34"/>
        <end position="45"/>
    </location>
</feature>
<dbReference type="Gene3D" id="3.40.50.300">
    <property type="entry name" value="P-loop containing nucleotide triphosphate hydrolases"/>
    <property type="match status" value="1"/>
</dbReference>
<sequence>MEYGPGSTTQLQPEVMPSKSPKSKKSNESKNNPHTKQASSESQAENMSQLLDVTIAGISAVQTVVPSDLAKGVLGTVASILMTVQSAIKNKSDFRAIVKKCEAIGEILKRATMDTTDDNLPGYLAHALSELNSLVDDINNKVVSRKKQGWFKSILSVTIDRDQIASWEKDIDSALKLFDTEALVGIAMRVEELPGITTRVEELTGITMRVEEVVSRIDGNLTSVNVLKHQPIEPPSRPSMFYGRDDLVAELTTLVANGEHIALIGPGGMGKSSLAKAILHEPLIIEKFADRRFFVAYDDLDPSTITFETFMTHFAGALGIEITGADPLRPISTFLHSASALVVLDNAETFEEASALSALEKIPPAIAKIADIRGVILILTSRSRRNATDVLWRTMDIPPLDLSSAERVFFQTYPRARCGDAEEEIKNLLRELDFHPLSINLLAHTARQNDWSPAMLLKRWNNRHTAVLNPGKGKLQSLSDAMQLSLDSPSIQALGEDGRRTLAIIAFLPQGLNDNLAGDLLPSLQEVDTICDVLRTQSLVYRQDDFIKVLAPIRHYVQDSLPPPDSTRLQEIRTFYYRTVQQCSKEQDGHANIIISDHFNIERVVAFDLAHIPEETYHACSKFLDCLTWHLPRPTTLTPAIFNAVENSSTYELKAYCLYNLAWLYDTLSQLTDAMKIFEAAGALYLATGNHEMVAECVINCADRYKCQGRFIQSQQLLEGFQRSESWEYLSEPTKDKVWYFLDTARMCTFTASVDELFVKSSDSEDHHVGLSSKIRHWQAKLYYGGDIVQVHERLENFLLQCTCTQVCLAHRRALMGLAEVAFCEGRLSDAMDILQKIVQMFEGERSDDVLWYTALKAVVASTQGDHALAREFIYKVPESLQFFELRSAFVFLHRSYCSAFIELTAGAYDKAESHFIATIEGCDIQGHLHLKAYSKRGLGEIAFVCGDFALAARCFTETRSLCTEMGVPEQHLYSCDPFGVLPDRFIAWTVFLEGQSPFANIM</sequence>
<protein>
    <recommendedName>
        <fullName evidence="2">Novel STAND NTPase 1 domain-containing protein</fullName>
    </recommendedName>
</protein>
<dbReference type="GeneID" id="64661479"/>
<evidence type="ECO:0000259" key="2">
    <source>
        <dbReference type="Pfam" id="PF20703"/>
    </source>
</evidence>
<feature type="domain" description="Novel STAND NTPase 1" evidence="2">
    <location>
        <begin position="239"/>
        <end position="284"/>
    </location>
</feature>
<feature type="region of interest" description="Disordered" evidence="1">
    <location>
        <begin position="1"/>
        <end position="45"/>
    </location>
</feature>
<dbReference type="AlphaFoldDB" id="A0AAD4HKA5"/>
<dbReference type="InterPro" id="IPR049052">
    <property type="entry name" value="nSTAND1"/>
</dbReference>
<dbReference type="CDD" id="cd00267">
    <property type="entry name" value="ABC_ATPase"/>
    <property type="match status" value="1"/>
</dbReference>
<dbReference type="Gene3D" id="1.25.40.10">
    <property type="entry name" value="Tetratricopeptide repeat domain"/>
    <property type="match status" value="1"/>
</dbReference>
<organism evidence="3 4">
    <name type="scientific">Suillus fuscotomentosus</name>
    <dbReference type="NCBI Taxonomy" id="1912939"/>
    <lineage>
        <taxon>Eukaryota</taxon>
        <taxon>Fungi</taxon>
        <taxon>Dikarya</taxon>
        <taxon>Basidiomycota</taxon>
        <taxon>Agaricomycotina</taxon>
        <taxon>Agaricomycetes</taxon>
        <taxon>Agaricomycetidae</taxon>
        <taxon>Boletales</taxon>
        <taxon>Suillineae</taxon>
        <taxon>Suillaceae</taxon>
        <taxon>Suillus</taxon>
    </lineage>
</organism>